<sequence length="152" mass="17097">MPVKVEYLPGLYTPDSVFVEKVTTADGDDGAVHIQVTLAEGPYRSNLVTNDIFDQILQDIPDMAILPSSIVTVIYGNAEFGNTELDINEIEVFQGNFTLKLYSTNNLINANRRKEKVRSKTVEPKSKRHFFSGLKNILFPTPLVLRWNPAKL</sequence>
<protein>
    <submittedName>
        <fullName evidence="1">Uncharacterized protein</fullName>
    </submittedName>
</protein>
<comment type="caution">
    <text evidence="1">The sequence shown here is derived from an EMBL/GenBank/DDBJ whole genome shotgun (WGS) entry which is preliminary data.</text>
</comment>
<proteinExistence type="predicted"/>
<evidence type="ECO:0000313" key="1">
    <source>
        <dbReference type="EMBL" id="GGZ31694.1"/>
    </source>
</evidence>
<reference evidence="1" key="1">
    <citation type="journal article" date="2014" name="Int. J. Syst. Evol. Microbiol.">
        <title>Complete genome sequence of Corynebacterium casei LMG S-19264T (=DSM 44701T), isolated from a smear-ripened cheese.</title>
        <authorList>
            <consortium name="US DOE Joint Genome Institute (JGI-PGF)"/>
            <person name="Walter F."/>
            <person name="Albersmeier A."/>
            <person name="Kalinowski J."/>
            <person name="Ruckert C."/>
        </authorList>
    </citation>
    <scope>NUCLEOTIDE SEQUENCE</scope>
    <source>
        <strain evidence="1">KCTC 12368</strain>
    </source>
</reference>
<dbReference type="AlphaFoldDB" id="A0A918Q4N7"/>
<organism evidence="1 2">
    <name type="scientific">Echinicola pacifica</name>
    <dbReference type="NCBI Taxonomy" id="346377"/>
    <lineage>
        <taxon>Bacteria</taxon>
        <taxon>Pseudomonadati</taxon>
        <taxon>Bacteroidota</taxon>
        <taxon>Cytophagia</taxon>
        <taxon>Cytophagales</taxon>
        <taxon>Cyclobacteriaceae</taxon>
        <taxon>Echinicola</taxon>
    </lineage>
</organism>
<gene>
    <name evidence="1" type="ORF">GCM10007049_26200</name>
</gene>
<name>A0A918Q4N7_9BACT</name>
<evidence type="ECO:0000313" key="2">
    <source>
        <dbReference type="Proteomes" id="UP000619457"/>
    </source>
</evidence>
<keyword evidence="2" id="KW-1185">Reference proteome</keyword>
<reference evidence="1" key="2">
    <citation type="submission" date="2020-09" db="EMBL/GenBank/DDBJ databases">
        <authorList>
            <person name="Sun Q."/>
            <person name="Kim S."/>
        </authorList>
    </citation>
    <scope>NUCLEOTIDE SEQUENCE</scope>
    <source>
        <strain evidence="1">KCTC 12368</strain>
    </source>
</reference>
<dbReference type="EMBL" id="BMWX01000004">
    <property type="protein sequence ID" value="GGZ31694.1"/>
    <property type="molecule type" value="Genomic_DNA"/>
</dbReference>
<dbReference type="Proteomes" id="UP000619457">
    <property type="component" value="Unassembled WGS sequence"/>
</dbReference>
<accession>A0A918Q4N7</accession>